<comment type="caution">
    <text evidence="4">The sequence shown here is derived from an EMBL/GenBank/DDBJ whole genome shotgun (WGS) entry which is preliminary data.</text>
</comment>
<evidence type="ECO:0000259" key="3">
    <source>
        <dbReference type="PROSITE" id="PS51186"/>
    </source>
</evidence>
<dbReference type="Proteomes" id="UP000677016">
    <property type="component" value="Unassembled WGS sequence"/>
</dbReference>
<keyword evidence="5" id="KW-1185">Reference proteome</keyword>
<evidence type="ECO:0000256" key="1">
    <source>
        <dbReference type="ARBA" id="ARBA00022679"/>
    </source>
</evidence>
<proteinExistence type="predicted"/>
<accession>A0A941D8R1</accession>
<dbReference type="GO" id="GO:0008080">
    <property type="term" value="F:N-acetyltransferase activity"/>
    <property type="evidence" value="ECO:0007669"/>
    <property type="project" value="InterPro"/>
</dbReference>
<keyword evidence="4" id="KW-0689">Ribosomal protein</keyword>
<dbReference type="Gene3D" id="3.40.630.30">
    <property type="match status" value="1"/>
</dbReference>
<dbReference type="NCBIfam" id="TIGR01575">
    <property type="entry name" value="rimI"/>
    <property type="match status" value="1"/>
</dbReference>
<dbReference type="PROSITE" id="PS51186">
    <property type="entry name" value="GNAT"/>
    <property type="match status" value="1"/>
</dbReference>
<sequence length="161" mass="16982">MTTDAPTVTVSPARWSDLAGLAALEARLFPDDAWSEASWWAELAGRPRREYLVLRVAGALAGYAGLDHGGEVSDVMTVAVDPAHRGRGLGGLLLGALEAAARARGAAHVMLEVRADNAPALGLYEGRGFVTVSRRRGYYDRGTVDALVMRKALSQEGAGHG</sequence>
<dbReference type="InterPro" id="IPR050832">
    <property type="entry name" value="Bact_Acetyltransf"/>
</dbReference>
<dbReference type="Pfam" id="PF00583">
    <property type="entry name" value="Acetyltransf_1"/>
    <property type="match status" value="1"/>
</dbReference>
<feature type="domain" description="N-acetyltransferase" evidence="3">
    <location>
        <begin position="8"/>
        <end position="154"/>
    </location>
</feature>
<dbReference type="GO" id="GO:0005840">
    <property type="term" value="C:ribosome"/>
    <property type="evidence" value="ECO:0007669"/>
    <property type="project" value="UniProtKB-KW"/>
</dbReference>
<dbReference type="InterPro" id="IPR006464">
    <property type="entry name" value="AcTrfase_RimI/Ard1"/>
</dbReference>
<evidence type="ECO:0000256" key="2">
    <source>
        <dbReference type="ARBA" id="ARBA00023315"/>
    </source>
</evidence>
<organism evidence="4 5">
    <name type="scientific">Phycicoccus avicenniae</name>
    <dbReference type="NCBI Taxonomy" id="2828860"/>
    <lineage>
        <taxon>Bacteria</taxon>
        <taxon>Bacillati</taxon>
        <taxon>Actinomycetota</taxon>
        <taxon>Actinomycetes</taxon>
        <taxon>Micrococcales</taxon>
        <taxon>Intrasporangiaceae</taxon>
        <taxon>Phycicoccus</taxon>
    </lineage>
</organism>
<keyword evidence="1" id="KW-0808">Transferase</keyword>
<name>A0A941D8R1_9MICO</name>
<keyword evidence="2" id="KW-0012">Acyltransferase</keyword>
<protein>
    <submittedName>
        <fullName evidence="4">Ribosomal protein S18-alanine N-acetyltransferase</fullName>
    </submittedName>
</protein>
<evidence type="ECO:0000313" key="5">
    <source>
        <dbReference type="Proteomes" id="UP000677016"/>
    </source>
</evidence>
<reference evidence="4" key="1">
    <citation type="submission" date="2021-04" db="EMBL/GenBank/DDBJ databases">
        <title>Phycicoccus avicenniae sp. nov., a novel endophytic actinomycetes isolated from branch of Avicennia mariana.</title>
        <authorList>
            <person name="Tuo L."/>
        </authorList>
    </citation>
    <scope>NUCLEOTIDE SEQUENCE</scope>
    <source>
        <strain evidence="4">BSK3Z-2</strain>
    </source>
</reference>
<dbReference type="InterPro" id="IPR000182">
    <property type="entry name" value="GNAT_dom"/>
</dbReference>
<dbReference type="SUPFAM" id="SSF55729">
    <property type="entry name" value="Acyl-CoA N-acyltransferases (Nat)"/>
    <property type="match status" value="1"/>
</dbReference>
<dbReference type="InterPro" id="IPR016181">
    <property type="entry name" value="Acyl_CoA_acyltransferase"/>
</dbReference>
<keyword evidence="4" id="KW-0687">Ribonucleoprotein</keyword>
<evidence type="ECO:0000313" key="4">
    <source>
        <dbReference type="EMBL" id="MBR7743641.1"/>
    </source>
</evidence>
<dbReference type="PANTHER" id="PTHR43877">
    <property type="entry name" value="AMINOALKYLPHOSPHONATE N-ACETYLTRANSFERASE-RELATED-RELATED"/>
    <property type="match status" value="1"/>
</dbReference>
<dbReference type="AlphaFoldDB" id="A0A941D8R1"/>
<gene>
    <name evidence="4" type="primary">rimI</name>
    <name evidence="4" type="ORF">KC207_10100</name>
</gene>
<dbReference type="EMBL" id="JAGSNF010000013">
    <property type="protein sequence ID" value="MBR7743641.1"/>
    <property type="molecule type" value="Genomic_DNA"/>
</dbReference>
<dbReference type="RefSeq" id="WP_211602894.1">
    <property type="nucleotide sequence ID" value="NZ_JAGSNF010000013.1"/>
</dbReference>